<keyword evidence="4" id="KW-1133">Transmembrane helix</keyword>
<evidence type="ECO:0000256" key="1">
    <source>
        <dbReference type="ARBA" id="ARBA00006739"/>
    </source>
</evidence>
<keyword evidence="4" id="KW-0472">Membrane</keyword>
<dbReference type="PANTHER" id="PTHR43630:SF1">
    <property type="entry name" value="POLY-BETA-1,6-N-ACETYL-D-GLUCOSAMINE SYNTHASE"/>
    <property type="match status" value="1"/>
</dbReference>
<dbReference type="Proteomes" id="UP000663929">
    <property type="component" value="Chromosome"/>
</dbReference>
<dbReference type="InterPro" id="IPR001173">
    <property type="entry name" value="Glyco_trans_2-like"/>
</dbReference>
<dbReference type="EMBL" id="CP071793">
    <property type="protein sequence ID" value="QTD48541.1"/>
    <property type="molecule type" value="Genomic_DNA"/>
</dbReference>
<feature type="domain" description="Glycosyltransferase 2-like" evidence="5">
    <location>
        <begin position="4"/>
        <end position="128"/>
    </location>
</feature>
<name>A0A8A4TI82_SULCO</name>
<dbReference type="Gene3D" id="3.90.550.10">
    <property type="entry name" value="Spore Coat Polysaccharide Biosynthesis Protein SpsA, Chain A"/>
    <property type="match status" value="1"/>
</dbReference>
<gene>
    <name evidence="6" type="ORF">J3U87_23420</name>
</gene>
<dbReference type="GO" id="GO:0016757">
    <property type="term" value="F:glycosyltransferase activity"/>
    <property type="evidence" value="ECO:0007669"/>
    <property type="project" value="UniProtKB-KW"/>
</dbReference>
<accession>A0A8A4TI82</accession>
<proteinExistence type="inferred from homology"/>
<evidence type="ECO:0000313" key="6">
    <source>
        <dbReference type="EMBL" id="QTD48541.1"/>
    </source>
</evidence>
<evidence type="ECO:0000259" key="5">
    <source>
        <dbReference type="Pfam" id="PF00535"/>
    </source>
</evidence>
<dbReference type="PANTHER" id="PTHR43630">
    <property type="entry name" value="POLY-BETA-1,6-N-ACETYL-D-GLUCOSAMINE SYNTHASE"/>
    <property type="match status" value="1"/>
</dbReference>
<comment type="similarity">
    <text evidence="1">Belongs to the glycosyltransferase 2 family.</text>
</comment>
<evidence type="ECO:0000256" key="4">
    <source>
        <dbReference type="SAM" id="Phobius"/>
    </source>
</evidence>
<dbReference type="SUPFAM" id="SSF53448">
    <property type="entry name" value="Nucleotide-diphospho-sugar transferases"/>
    <property type="match status" value="1"/>
</dbReference>
<reference evidence="6" key="1">
    <citation type="submission" date="2021-03" db="EMBL/GenBank/DDBJ databases">
        <title>Acanthopleuribacteraceae sp. M133.</title>
        <authorList>
            <person name="Wang G."/>
        </authorList>
    </citation>
    <scope>NUCLEOTIDE SEQUENCE</scope>
    <source>
        <strain evidence="6">M133</strain>
    </source>
</reference>
<keyword evidence="3" id="KW-0808">Transferase</keyword>
<dbReference type="InterPro" id="IPR029044">
    <property type="entry name" value="Nucleotide-diphossugar_trans"/>
</dbReference>
<dbReference type="CDD" id="cd00761">
    <property type="entry name" value="Glyco_tranf_GTA_type"/>
    <property type="match status" value="1"/>
</dbReference>
<feature type="transmembrane region" description="Helical" evidence="4">
    <location>
        <begin position="240"/>
        <end position="266"/>
    </location>
</feature>
<evidence type="ECO:0000256" key="2">
    <source>
        <dbReference type="ARBA" id="ARBA00022676"/>
    </source>
</evidence>
<sequence>MQVSVIIIGRNEGERLIRCITSVKDMDFDPEQYEIIYVDSGSTDASVDQAQKLGARVIELDTDKPTAAKGRNAGCGAAQAPLLFFLDGDTIVEPSFLSQAAAFLEEHDDVAAVSGFRKEIHPEASIYNRILDLEWLHHPGYSQYCGGDTVMRKEALEQAGGYKEDLIAGEEPELCHRIRSNGWKIYTIEAMMTGHDLNISKFAGYWKRCYRAGHAYAEVAKLTAGETFGRESKHNWVQSLVYMGAAIALLALLKLWALIPIALGYAVLVARNITKNRWRKLPFGTLLLYGMHAHLVWMPVMCGQIQYHLNRMRNRGGKIIEYK</sequence>
<evidence type="ECO:0000256" key="3">
    <source>
        <dbReference type="ARBA" id="ARBA00022679"/>
    </source>
</evidence>
<dbReference type="Pfam" id="PF00535">
    <property type="entry name" value="Glycos_transf_2"/>
    <property type="match status" value="1"/>
</dbReference>
<keyword evidence="2" id="KW-0328">Glycosyltransferase</keyword>
<keyword evidence="7" id="KW-1185">Reference proteome</keyword>
<dbReference type="RefSeq" id="WP_237378198.1">
    <property type="nucleotide sequence ID" value="NZ_CP071793.1"/>
</dbReference>
<evidence type="ECO:0000313" key="7">
    <source>
        <dbReference type="Proteomes" id="UP000663929"/>
    </source>
</evidence>
<keyword evidence="4" id="KW-0812">Transmembrane</keyword>
<organism evidence="6 7">
    <name type="scientific">Sulfidibacter corallicola</name>
    <dbReference type="NCBI Taxonomy" id="2818388"/>
    <lineage>
        <taxon>Bacteria</taxon>
        <taxon>Pseudomonadati</taxon>
        <taxon>Acidobacteriota</taxon>
        <taxon>Holophagae</taxon>
        <taxon>Acanthopleuribacterales</taxon>
        <taxon>Acanthopleuribacteraceae</taxon>
        <taxon>Sulfidibacter</taxon>
    </lineage>
</organism>
<dbReference type="AlphaFoldDB" id="A0A8A4TI82"/>
<dbReference type="KEGG" id="scor:J3U87_23420"/>
<protein>
    <submittedName>
        <fullName evidence="6">Glycosyltransferase family 2 protein</fullName>
    </submittedName>
</protein>